<accession>A0A6J7WZ35</accession>
<evidence type="ECO:0000313" key="2">
    <source>
        <dbReference type="EMBL" id="CAB5222128.1"/>
    </source>
</evidence>
<name>A0A6J7WZ35_9CAUD</name>
<protein>
    <submittedName>
        <fullName evidence="2">Uncharacterized protein</fullName>
    </submittedName>
</protein>
<organism evidence="2">
    <name type="scientific">uncultured Caudovirales phage</name>
    <dbReference type="NCBI Taxonomy" id="2100421"/>
    <lineage>
        <taxon>Viruses</taxon>
        <taxon>Duplodnaviria</taxon>
        <taxon>Heunggongvirae</taxon>
        <taxon>Uroviricota</taxon>
        <taxon>Caudoviricetes</taxon>
        <taxon>Peduoviridae</taxon>
        <taxon>Maltschvirus</taxon>
        <taxon>Maltschvirus maltsch</taxon>
    </lineage>
</organism>
<evidence type="ECO:0000256" key="1">
    <source>
        <dbReference type="SAM" id="MobiDB-lite"/>
    </source>
</evidence>
<gene>
    <name evidence="2" type="ORF">UFOVP363_11</name>
</gene>
<dbReference type="EMBL" id="LR798298">
    <property type="protein sequence ID" value="CAB5222128.1"/>
    <property type="molecule type" value="Genomic_DNA"/>
</dbReference>
<proteinExistence type="predicted"/>
<feature type="region of interest" description="Disordered" evidence="1">
    <location>
        <begin position="1"/>
        <end position="21"/>
    </location>
</feature>
<sequence length="158" mass="16728">MPANPNTNFTTGATLSSNQMNRLPRGVMNSAVSSTNYTLTTTETIATGMSLSFTAEANRLYRISYYEPQAQTATVLSNTQLTIRRNNATGTVIQNTVFANETAAMDQGGMYLTVLTTFAAGSVTIVGTAKVSVTTGAPALIRDSTRFANLIVEDLGPS</sequence>
<reference evidence="2" key="1">
    <citation type="submission" date="2020-05" db="EMBL/GenBank/DDBJ databases">
        <authorList>
            <person name="Chiriac C."/>
            <person name="Salcher M."/>
            <person name="Ghai R."/>
            <person name="Kavagutti S V."/>
        </authorList>
    </citation>
    <scope>NUCLEOTIDE SEQUENCE</scope>
</reference>